<gene>
    <name evidence="2" type="ORF">CALFYP39_02090</name>
</gene>
<feature type="transmembrane region" description="Helical" evidence="1">
    <location>
        <begin position="53"/>
        <end position="75"/>
    </location>
</feature>
<keyword evidence="1" id="KW-1133">Transmembrane helix</keyword>
<keyword evidence="1" id="KW-0472">Membrane</keyword>
<feature type="transmembrane region" description="Helical" evidence="1">
    <location>
        <begin position="107"/>
        <end position="124"/>
    </location>
</feature>
<dbReference type="EMBL" id="CACRTW010000049">
    <property type="protein sequence ID" value="VYU34838.1"/>
    <property type="molecule type" value="Genomic_DNA"/>
</dbReference>
<keyword evidence="1" id="KW-0812">Transmembrane</keyword>
<reference evidence="2" key="1">
    <citation type="submission" date="2019-11" db="EMBL/GenBank/DDBJ databases">
        <authorList>
            <person name="Feng L."/>
        </authorList>
    </citation>
    <scope>NUCLEOTIDE SEQUENCE</scope>
    <source>
        <strain evidence="2">CaerofaciensLFYP39</strain>
    </source>
</reference>
<dbReference type="AlphaFoldDB" id="A0A6N3E521"/>
<dbReference type="RefSeq" id="WP_156600725.1">
    <property type="nucleotide sequence ID" value="NZ_CACRTW010000049.1"/>
</dbReference>
<organism evidence="2">
    <name type="scientific">Collinsella aerofaciens</name>
    <dbReference type="NCBI Taxonomy" id="74426"/>
    <lineage>
        <taxon>Bacteria</taxon>
        <taxon>Bacillati</taxon>
        <taxon>Actinomycetota</taxon>
        <taxon>Coriobacteriia</taxon>
        <taxon>Coriobacteriales</taxon>
        <taxon>Coriobacteriaceae</taxon>
        <taxon>Collinsella</taxon>
    </lineage>
</organism>
<name>A0A6N3E521_9ACTN</name>
<feature type="transmembrane region" description="Helical" evidence="1">
    <location>
        <begin position="20"/>
        <end position="41"/>
    </location>
</feature>
<sequence length="127" mass="13683">MLDNLSLMGPDEDELSLSAAVSSATLLPACAYSAYSIIVNIMPVMGKRAALFYLTRGSVETIWIPVAIFAFALIARKVDDWRFYALTALFGLAACVLASMRLDLYQAAVYVAVALCCGLSAIKSRGY</sequence>
<accession>A0A6N3E521</accession>
<feature type="transmembrane region" description="Helical" evidence="1">
    <location>
        <begin position="81"/>
        <end position="100"/>
    </location>
</feature>
<protein>
    <submittedName>
        <fullName evidence="2">Uncharacterized protein</fullName>
    </submittedName>
</protein>
<evidence type="ECO:0000256" key="1">
    <source>
        <dbReference type="SAM" id="Phobius"/>
    </source>
</evidence>
<evidence type="ECO:0000313" key="2">
    <source>
        <dbReference type="EMBL" id="VYU34838.1"/>
    </source>
</evidence>
<proteinExistence type="predicted"/>